<sequence>MCFFQSTEARRLLWRRKSTRFSGNKIFLEFSTRLTYFLRIVFSL</sequence>
<reference evidence="1 2" key="1">
    <citation type="submission" date="2014-03" db="EMBL/GenBank/DDBJ databases">
        <title>Draft genome of the hookworm Oesophagostomum dentatum.</title>
        <authorList>
            <person name="Mitreva M."/>
        </authorList>
    </citation>
    <scope>NUCLEOTIDE SEQUENCE [LARGE SCALE GENOMIC DNA]</scope>
    <source>
        <strain evidence="1 2">OD-Hann</strain>
    </source>
</reference>
<evidence type="ECO:0000313" key="2">
    <source>
        <dbReference type="Proteomes" id="UP000053660"/>
    </source>
</evidence>
<evidence type="ECO:0000313" key="1">
    <source>
        <dbReference type="EMBL" id="KHJ76072.1"/>
    </source>
</evidence>
<name>A0A0B1RXZ9_OESDE</name>
<dbReference type="AlphaFoldDB" id="A0A0B1RXZ9"/>
<keyword evidence="2" id="KW-1185">Reference proteome</keyword>
<gene>
    <name evidence="1" type="ORF">OESDEN_24309</name>
</gene>
<protein>
    <submittedName>
        <fullName evidence="1">Uncharacterized protein</fullName>
    </submittedName>
</protein>
<organism evidence="1 2">
    <name type="scientific">Oesophagostomum dentatum</name>
    <name type="common">Nodular worm</name>
    <dbReference type="NCBI Taxonomy" id="61180"/>
    <lineage>
        <taxon>Eukaryota</taxon>
        <taxon>Metazoa</taxon>
        <taxon>Ecdysozoa</taxon>
        <taxon>Nematoda</taxon>
        <taxon>Chromadorea</taxon>
        <taxon>Rhabditida</taxon>
        <taxon>Rhabditina</taxon>
        <taxon>Rhabditomorpha</taxon>
        <taxon>Strongyloidea</taxon>
        <taxon>Strongylidae</taxon>
        <taxon>Oesophagostomum</taxon>
    </lineage>
</organism>
<proteinExistence type="predicted"/>
<dbReference type="EMBL" id="KN612119">
    <property type="protein sequence ID" value="KHJ76072.1"/>
    <property type="molecule type" value="Genomic_DNA"/>
</dbReference>
<dbReference type="Proteomes" id="UP000053660">
    <property type="component" value="Unassembled WGS sequence"/>
</dbReference>
<accession>A0A0B1RXZ9</accession>